<organism evidence="5 6">
    <name type="scientific">Chitinophaga agri</name>
    <dbReference type="NCBI Taxonomy" id="2703787"/>
    <lineage>
        <taxon>Bacteria</taxon>
        <taxon>Pseudomonadati</taxon>
        <taxon>Bacteroidota</taxon>
        <taxon>Chitinophagia</taxon>
        <taxon>Chitinophagales</taxon>
        <taxon>Chitinophagaceae</taxon>
        <taxon>Chitinophaga</taxon>
    </lineage>
</organism>
<gene>
    <name evidence="5" type="primary">metX</name>
    <name evidence="2" type="synonym">metXA</name>
    <name evidence="5" type="ORF">GWR21_04850</name>
</gene>
<protein>
    <recommendedName>
        <fullName evidence="2">Homoserine O-acetyltransferase</fullName>
        <shortName evidence="2">HAT</shortName>
        <ecNumber evidence="2">2.3.1.31</ecNumber>
    </recommendedName>
    <alternativeName>
        <fullName evidence="2">Homoserine transacetylase</fullName>
        <shortName evidence="2">HTA</shortName>
    </alternativeName>
</protein>
<feature type="active site" description="Nucleophile" evidence="2 3">
    <location>
        <position position="135"/>
    </location>
</feature>
<comment type="function">
    <text evidence="2">Transfers an acetyl group from acetyl-CoA to L-homoserine, forming acetyl-L-homoserine.</text>
</comment>
<dbReference type="PANTHER" id="PTHR32268">
    <property type="entry name" value="HOMOSERINE O-ACETYLTRANSFERASE"/>
    <property type="match status" value="1"/>
</dbReference>
<comment type="caution">
    <text evidence="2">Lacks conserved residue(s) required for the propagation of feature annotation.</text>
</comment>
<dbReference type="GO" id="GO:0009092">
    <property type="term" value="P:homoserine metabolic process"/>
    <property type="evidence" value="ECO:0007669"/>
    <property type="project" value="TreeGrafter"/>
</dbReference>
<dbReference type="AlphaFoldDB" id="A0A6B9ZA22"/>
<evidence type="ECO:0000256" key="3">
    <source>
        <dbReference type="PIRSR" id="PIRSR000443-1"/>
    </source>
</evidence>
<reference evidence="5 6" key="1">
    <citation type="submission" date="2020-01" db="EMBL/GenBank/DDBJ databases">
        <title>Complete genome sequence of Chitinophaga sp. H33E-04 isolated from quinoa roots.</title>
        <authorList>
            <person name="Weon H.-Y."/>
            <person name="Lee S.A."/>
        </authorList>
    </citation>
    <scope>NUCLEOTIDE SEQUENCE [LARGE SCALE GENOMIC DNA]</scope>
    <source>
        <strain evidence="5 6">H33E-04</strain>
    </source>
</reference>
<dbReference type="Proteomes" id="UP000476411">
    <property type="component" value="Chromosome"/>
</dbReference>
<dbReference type="EC" id="2.3.1.31" evidence="2"/>
<feature type="binding site" evidence="2">
    <location>
        <position position="320"/>
    </location>
    <ligand>
        <name>substrate</name>
    </ligand>
</feature>
<dbReference type="GO" id="GO:0009086">
    <property type="term" value="P:methionine biosynthetic process"/>
    <property type="evidence" value="ECO:0007669"/>
    <property type="project" value="UniProtKB-UniRule"/>
</dbReference>
<dbReference type="Pfam" id="PF00561">
    <property type="entry name" value="Abhydrolase_1"/>
    <property type="match status" value="1"/>
</dbReference>
<dbReference type="PANTHER" id="PTHR32268:SF11">
    <property type="entry name" value="HOMOSERINE O-ACETYLTRANSFERASE"/>
    <property type="match status" value="1"/>
</dbReference>
<dbReference type="InterPro" id="IPR008220">
    <property type="entry name" value="HAT_MetX-like"/>
</dbReference>
<keyword evidence="6" id="KW-1185">Reference proteome</keyword>
<dbReference type="NCBIfam" id="TIGR01392">
    <property type="entry name" value="homoserO_Ac_trn"/>
    <property type="match status" value="1"/>
</dbReference>
<comment type="subcellular location">
    <subcellularLocation>
        <location evidence="2">Cytoplasm</location>
    </subcellularLocation>
</comment>
<dbReference type="HAMAP" id="MF_00296">
    <property type="entry name" value="MetX_acyltransf"/>
    <property type="match status" value="1"/>
</dbReference>
<dbReference type="EMBL" id="CP048113">
    <property type="protein sequence ID" value="QHS58947.1"/>
    <property type="molecule type" value="Genomic_DNA"/>
</dbReference>
<dbReference type="NCBIfam" id="NF001209">
    <property type="entry name" value="PRK00175.1"/>
    <property type="match status" value="1"/>
</dbReference>
<feature type="active site" evidence="2 3">
    <location>
        <position position="290"/>
    </location>
</feature>
<keyword evidence="2 5" id="KW-0012">Acyltransferase</keyword>
<comment type="catalytic activity">
    <reaction evidence="2">
        <text>L-homoserine + acetyl-CoA = O-acetyl-L-homoserine + CoA</text>
        <dbReference type="Rhea" id="RHEA:13701"/>
        <dbReference type="ChEBI" id="CHEBI:57287"/>
        <dbReference type="ChEBI" id="CHEBI:57288"/>
        <dbReference type="ChEBI" id="CHEBI:57476"/>
        <dbReference type="ChEBI" id="CHEBI:57716"/>
        <dbReference type="EC" id="2.3.1.31"/>
    </reaction>
</comment>
<keyword evidence="2" id="KW-0486">Methionine biosynthesis</keyword>
<comment type="subunit">
    <text evidence="2">Homodimer.</text>
</comment>
<sequence>MTVHHFHSKQAFILESGATLPELQIAYHTYGTLNSTASNVVWVCHALTANSDVRDWWKGLIEAGHAIDPERDFIVCANILGSCYGTSGPTSVNPLTGQPYFHSFPLITVRDMVNAHVLLRNHLGIKQIKLLMGGSMGGYQALEWALLEPGIVQRLCLLCTGASESPWSIAIHTAQRLAIEADQTWREDSFAAGARGLKAARAIGMLTYRNYQTFVRTQADPDNEKTDHFRASSYIEYQGEKLVKRFNAQSYWILSKAMDSHNISRGRNTDLAGALALIQQPALIVGITSDILCPPEEQLFLSQHMPQATYHEIDSTYGHDGFLIEFEKINKLLAGWMD</sequence>
<dbReference type="KEGG" id="chih:GWR21_04850"/>
<keyword evidence="2" id="KW-0963">Cytoplasm</keyword>
<comment type="similarity">
    <text evidence="2">Belongs to the AB hydrolase superfamily. MetX family.</text>
</comment>
<feature type="binding site" evidence="2">
    <location>
        <position position="201"/>
    </location>
    <ligand>
        <name>substrate</name>
    </ligand>
</feature>
<keyword evidence="1 2" id="KW-0808">Transferase</keyword>
<dbReference type="PIRSF" id="PIRSF000443">
    <property type="entry name" value="Homoser_Ac_trans"/>
    <property type="match status" value="1"/>
</dbReference>
<dbReference type="UniPathway" id="UPA00051">
    <property type="reaction ID" value="UER00074"/>
</dbReference>
<accession>A0A6B9ZA22</accession>
<name>A0A6B9ZA22_9BACT</name>
<evidence type="ECO:0000259" key="4">
    <source>
        <dbReference type="Pfam" id="PF00561"/>
    </source>
</evidence>
<feature type="active site" evidence="2 3">
    <location>
        <position position="319"/>
    </location>
</feature>
<evidence type="ECO:0000256" key="2">
    <source>
        <dbReference type="HAMAP-Rule" id="MF_00296"/>
    </source>
</evidence>
<dbReference type="RefSeq" id="WP_162330650.1">
    <property type="nucleotide sequence ID" value="NZ_CP048113.1"/>
</dbReference>
<dbReference type="GO" id="GO:0004414">
    <property type="term" value="F:homoserine O-acetyltransferase activity"/>
    <property type="evidence" value="ECO:0007669"/>
    <property type="project" value="UniProtKB-UniRule"/>
</dbReference>
<feature type="domain" description="AB hydrolase-1" evidence="4">
    <location>
        <begin position="40"/>
        <end position="323"/>
    </location>
</feature>
<dbReference type="InterPro" id="IPR029058">
    <property type="entry name" value="AB_hydrolase_fold"/>
</dbReference>
<dbReference type="Gene3D" id="3.40.50.1820">
    <property type="entry name" value="alpha/beta hydrolase"/>
    <property type="match status" value="1"/>
</dbReference>
<evidence type="ECO:0000313" key="6">
    <source>
        <dbReference type="Proteomes" id="UP000476411"/>
    </source>
</evidence>
<proteinExistence type="inferred from homology"/>
<dbReference type="InterPro" id="IPR000073">
    <property type="entry name" value="AB_hydrolase_1"/>
</dbReference>
<evidence type="ECO:0000313" key="5">
    <source>
        <dbReference type="EMBL" id="QHS58947.1"/>
    </source>
</evidence>
<dbReference type="SUPFAM" id="SSF53474">
    <property type="entry name" value="alpha/beta-Hydrolases"/>
    <property type="match status" value="1"/>
</dbReference>
<evidence type="ECO:0000256" key="1">
    <source>
        <dbReference type="ARBA" id="ARBA00022679"/>
    </source>
</evidence>
<dbReference type="GO" id="GO:0005737">
    <property type="term" value="C:cytoplasm"/>
    <property type="evidence" value="ECO:0007669"/>
    <property type="project" value="UniProtKB-SubCell"/>
</dbReference>
<comment type="pathway">
    <text evidence="2">Amino-acid biosynthesis; L-methionine biosynthesis via de novo pathway; O-acetyl-L-homoserine from L-homoserine: step 1/1.</text>
</comment>
<keyword evidence="2" id="KW-0028">Amino-acid biosynthesis</keyword>